<sequence length="442" mass="46382">MTASTEGVRSSFGTDTEEAVRSRERLRTLSRFGSDSEVAGEAAVAMGGPPETSNDMTLVAIEHHVSHIRSPPPPPSPPPKDTTREATSLRSSTQTHPLAADATAAKLELGTPGYLDDILGDENSVIPSSLFDTGRSMARLLQSTPKILATHISPGSSSISAAALTDIDAAESNLLLRSASGEDSTPHPKPTSGGAAIQGKALSSVSMVSGEGRLENTQDHTDARANILEHLLIDIAAGDGEAVPTVHPVPPKTVYSENTPPSPSPPGPEDSSSNLRDNLGARKEVAAVGLEVKSGSNTAAVTSPFDHSDAHLATSTALEHPARYDSQLSGPKLAIPEEPTRDNGPNNATNLADISASDDKGHSGNDDGSQQEDREDVEDEGSRAANTSTGQGRSEAQDVYDSNGRKLSGNQKKKLRAKLRKEAEEAEQVKKEAERIKNARSR</sequence>
<feature type="compositionally biased region" description="Acidic residues" evidence="1">
    <location>
        <begin position="369"/>
        <end position="379"/>
    </location>
</feature>
<feature type="compositionally biased region" description="Pro residues" evidence="1">
    <location>
        <begin position="70"/>
        <end position="80"/>
    </location>
</feature>
<accession>A0A166AQG4</accession>
<dbReference type="AlphaFoldDB" id="A0A166AQG4"/>
<reference evidence="2 3" key="1">
    <citation type="journal article" date="2016" name="Mol. Biol. Evol.">
        <title>Comparative Genomics of Early-Diverging Mushroom-Forming Fungi Provides Insights into the Origins of Lignocellulose Decay Capabilities.</title>
        <authorList>
            <person name="Nagy L.G."/>
            <person name="Riley R."/>
            <person name="Tritt A."/>
            <person name="Adam C."/>
            <person name="Daum C."/>
            <person name="Floudas D."/>
            <person name="Sun H."/>
            <person name="Yadav J.S."/>
            <person name="Pangilinan J."/>
            <person name="Larsson K.H."/>
            <person name="Matsuura K."/>
            <person name="Barry K."/>
            <person name="Labutti K."/>
            <person name="Kuo R."/>
            <person name="Ohm R.A."/>
            <person name="Bhattacharya S.S."/>
            <person name="Shirouzu T."/>
            <person name="Yoshinaga Y."/>
            <person name="Martin F.M."/>
            <person name="Grigoriev I.V."/>
            <person name="Hibbett D.S."/>
        </authorList>
    </citation>
    <scope>NUCLEOTIDE SEQUENCE [LARGE SCALE GENOMIC DNA]</scope>
    <source>
        <strain evidence="2 3">CBS 109695</strain>
    </source>
</reference>
<feature type="region of interest" description="Disordered" evidence="1">
    <location>
        <begin position="1"/>
        <end position="100"/>
    </location>
</feature>
<dbReference type="Proteomes" id="UP000076532">
    <property type="component" value="Unassembled WGS sequence"/>
</dbReference>
<dbReference type="EMBL" id="KV417656">
    <property type="protein sequence ID" value="KZP11853.1"/>
    <property type="molecule type" value="Genomic_DNA"/>
</dbReference>
<feature type="region of interest" description="Disordered" evidence="1">
    <location>
        <begin position="243"/>
        <end position="276"/>
    </location>
</feature>
<feature type="compositionally biased region" description="Polar residues" evidence="1">
    <location>
        <begin position="1"/>
        <end position="14"/>
    </location>
</feature>
<organism evidence="2 3">
    <name type="scientific">Athelia psychrophila</name>
    <dbReference type="NCBI Taxonomy" id="1759441"/>
    <lineage>
        <taxon>Eukaryota</taxon>
        <taxon>Fungi</taxon>
        <taxon>Dikarya</taxon>
        <taxon>Basidiomycota</taxon>
        <taxon>Agaricomycotina</taxon>
        <taxon>Agaricomycetes</taxon>
        <taxon>Agaricomycetidae</taxon>
        <taxon>Atheliales</taxon>
        <taxon>Atheliaceae</taxon>
        <taxon>Athelia</taxon>
    </lineage>
</organism>
<protein>
    <submittedName>
        <fullName evidence="2">Uncharacterized protein</fullName>
    </submittedName>
</protein>
<evidence type="ECO:0000313" key="3">
    <source>
        <dbReference type="Proteomes" id="UP000076532"/>
    </source>
</evidence>
<keyword evidence="3" id="KW-1185">Reference proteome</keyword>
<feature type="compositionally biased region" description="Polar residues" evidence="1">
    <location>
        <begin position="384"/>
        <end position="394"/>
    </location>
</feature>
<feature type="compositionally biased region" description="Basic and acidic residues" evidence="1">
    <location>
        <begin position="420"/>
        <end position="442"/>
    </location>
</feature>
<evidence type="ECO:0000256" key="1">
    <source>
        <dbReference type="SAM" id="MobiDB-lite"/>
    </source>
</evidence>
<feature type="region of interest" description="Disordered" evidence="1">
    <location>
        <begin position="179"/>
        <end position="199"/>
    </location>
</feature>
<feature type="compositionally biased region" description="Polar residues" evidence="1">
    <location>
        <begin position="85"/>
        <end position="96"/>
    </location>
</feature>
<name>A0A166AQG4_9AGAM</name>
<feature type="compositionally biased region" description="Polar residues" evidence="1">
    <location>
        <begin position="343"/>
        <end position="352"/>
    </location>
</feature>
<gene>
    <name evidence="2" type="ORF">FIBSPDRAFT_174199</name>
</gene>
<proteinExistence type="predicted"/>
<feature type="compositionally biased region" description="Low complexity" evidence="1">
    <location>
        <begin position="37"/>
        <end position="51"/>
    </location>
</feature>
<feature type="compositionally biased region" description="Basic and acidic residues" evidence="1">
    <location>
        <begin position="18"/>
        <end position="27"/>
    </location>
</feature>
<feature type="region of interest" description="Disordered" evidence="1">
    <location>
        <begin position="320"/>
        <end position="442"/>
    </location>
</feature>
<evidence type="ECO:0000313" key="2">
    <source>
        <dbReference type="EMBL" id="KZP11853.1"/>
    </source>
</evidence>